<protein>
    <submittedName>
        <fullName evidence="1">Uncharacterized protein</fullName>
    </submittedName>
</protein>
<evidence type="ECO:0000313" key="2">
    <source>
        <dbReference type="Proteomes" id="UP001244011"/>
    </source>
</evidence>
<gene>
    <name evidence="1" type="ORF">QBC33DRAFT_599149</name>
</gene>
<comment type="caution">
    <text evidence="1">The sequence shown here is derived from an EMBL/GenBank/DDBJ whole genome shotgun (WGS) entry which is preliminary data.</text>
</comment>
<dbReference type="Proteomes" id="UP001244011">
    <property type="component" value="Unassembled WGS sequence"/>
</dbReference>
<keyword evidence="2" id="KW-1185">Reference proteome</keyword>
<proteinExistence type="predicted"/>
<reference evidence="1" key="1">
    <citation type="submission" date="2023-06" db="EMBL/GenBank/DDBJ databases">
        <title>Genome-scale phylogeny and comparative genomics of the fungal order Sordariales.</title>
        <authorList>
            <consortium name="Lawrence Berkeley National Laboratory"/>
            <person name="Hensen N."/>
            <person name="Bonometti L."/>
            <person name="Westerberg I."/>
            <person name="Brannstrom I.O."/>
            <person name="Guillou S."/>
            <person name="Cros-Aarteil S."/>
            <person name="Calhoun S."/>
            <person name="Haridas S."/>
            <person name="Kuo A."/>
            <person name="Mondo S."/>
            <person name="Pangilinan J."/>
            <person name="Riley R."/>
            <person name="Labutti K."/>
            <person name="Andreopoulos B."/>
            <person name="Lipzen A."/>
            <person name="Chen C."/>
            <person name="Yanf M."/>
            <person name="Daum C."/>
            <person name="Ng V."/>
            <person name="Clum A."/>
            <person name="Steindorff A."/>
            <person name="Ohm R."/>
            <person name="Martin F."/>
            <person name="Silar P."/>
            <person name="Natvig D."/>
            <person name="Lalanne C."/>
            <person name="Gautier V."/>
            <person name="Ament-Velasquez S.L."/>
            <person name="Kruys A."/>
            <person name="Hutchinson M.I."/>
            <person name="Powell A.J."/>
            <person name="Barry K."/>
            <person name="Miller A.N."/>
            <person name="Grigoriev I.V."/>
            <person name="Debuchy R."/>
            <person name="Gladieux P."/>
            <person name="Thoren M.H."/>
            <person name="Johannesson H."/>
        </authorList>
    </citation>
    <scope>NUCLEOTIDE SEQUENCE</scope>
    <source>
        <strain evidence="1">8032-3</strain>
    </source>
</reference>
<dbReference type="RefSeq" id="XP_060279207.1">
    <property type="nucleotide sequence ID" value="XM_060432018.1"/>
</dbReference>
<organism evidence="1 2">
    <name type="scientific">Phialemonium atrogriseum</name>
    <dbReference type="NCBI Taxonomy" id="1093897"/>
    <lineage>
        <taxon>Eukaryota</taxon>
        <taxon>Fungi</taxon>
        <taxon>Dikarya</taxon>
        <taxon>Ascomycota</taxon>
        <taxon>Pezizomycotina</taxon>
        <taxon>Sordariomycetes</taxon>
        <taxon>Sordariomycetidae</taxon>
        <taxon>Cephalothecales</taxon>
        <taxon>Cephalothecaceae</taxon>
        <taxon>Phialemonium</taxon>
    </lineage>
</organism>
<evidence type="ECO:0000313" key="1">
    <source>
        <dbReference type="EMBL" id="KAK1762994.1"/>
    </source>
</evidence>
<name>A0AAJ0BTT6_9PEZI</name>
<dbReference type="GeneID" id="85315205"/>
<accession>A0AAJ0BTT6</accession>
<sequence length="392" mass="44295">MAENKFTLKAVPEIVFDFSLPPKADALSADEEMALTRTVASYPDLSLGERRQLLSRYRKLAPELRIAICSMAMEKPNLHFFAVQIPQGRGVGAWFNEEGQPTVQLTELRYHRAVHEFDDPYISYFPKGKRSAYLAWSDLARKRGFGKDNLQMTMLNPLTVANRTGAGITIDASTDVLYLKFHYKEDKKTHFTPFPAYWMLIMDYSALGGIRHIALEFQMPSDKCIYWPTEDKRVPLGRGQGPQQCICGLCGKHQSTHSKATMAKYWLIVDFLHCLGNLETVYLVFTNVKQGPVDHLCDEHYTASGVADPKGINQPNRWEASSGKVFHCEGGSLRELRGNHIILSLAPVVNIVHAYYMFHSHTSIYGTTASSTRPRAERAQVKFKLAVWASDE</sequence>
<dbReference type="EMBL" id="MU839031">
    <property type="protein sequence ID" value="KAK1762994.1"/>
    <property type="molecule type" value="Genomic_DNA"/>
</dbReference>
<dbReference type="AlphaFoldDB" id="A0AAJ0BTT6"/>